<dbReference type="KEGG" id="lck:HN018_11225"/>
<dbReference type="InterPro" id="IPR008457">
    <property type="entry name" value="Cu-R_CopD_dom"/>
</dbReference>
<feature type="transmembrane region" description="Helical" evidence="1">
    <location>
        <begin position="12"/>
        <end position="39"/>
    </location>
</feature>
<keyword evidence="1" id="KW-1133">Transmembrane helix</keyword>
<sequence length="158" mass="17421">MTDGSVSSGGTALWGLVLAIHLLGMAIWLGGSAYTLLVLRPSLSLLDQNQRNSVSLQTLKRFFLMVWHAMPLMLITGWAMYVGRLGGFANPDWHIQAMQGIGVVMALIFVYTFFGPFRKARRALRPQPATFDKIRSMVSMNLLLGIVVVVIASLGHNF</sequence>
<organism evidence="3 4">
    <name type="scientific">Lichenicola cladoniae</name>
    <dbReference type="NCBI Taxonomy" id="1484109"/>
    <lineage>
        <taxon>Bacteria</taxon>
        <taxon>Pseudomonadati</taxon>
        <taxon>Pseudomonadota</taxon>
        <taxon>Alphaproteobacteria</taxon>
        <taxon>Acetobacterales</taxon>
        <taxon>Acetobacteraceae</taxon>
        <taxon>Lichenicola</taxon>
    </lineage>
</organism>
<dbReference type="GO" id="GO:0016020">
    <property type="term" value="C:membrane"/>
    <property type="evidence" value="ECO:0007669"/>
    <property type="project" value="InterPro"/>
</dbReference>
<accession>A0A6M8HWI5</accession>
<keyword evidence="1" id="KW-0812">Transmembrane</keyword>
<dbReference type="EMBL" id="CP053708">
    <property type="protein sequence ID" value="QKE92596.1"/>
    <property type="molecule type" value="Genomic_DNA"/>
</dbReference>
<keyword evidence="4" id="KW-1185">Reference proteome</keyword>
<feature type="transmembrane region" description="Helical" evidence="1">
    <location>
        <begin position="134"/>
        <end position="155"/>
    </location>
</feature>
<keyword evidence="1" id="KW-0472">Membrane</keyword>
<name>A0A6M8HWI5_9PROT</name>
<evidence type="ECO:0000313" key="3">
    <source>
        <dbReference type="EMBL" id="QKE92596.1"/>
    </source>
</evidence>
<feature type="transmembrane region" description="Helical" evidence="1">
    <location>
        <begin position="93"/>
        <end position="114"/>
    </location>
</feature>
<protein>
    <recommendedName>
        <fullName evidence="2">Copper resistance protein D domain-containing protein</fullName>
    </recommendedName>
</protein>
<dbReference type="Pfam" id="PF05425">
    <property type="entry name" value="CopD"/>
    <property type="match status" value="1"/>
</dbReference>
<gene>
    <name evidence="3" type="ORF">HN018_11225</name>
</gene>
<dbReference type="AlphaFoldDB" id="A0A6M8HWI5"/>
<feature type="transmembrane region" description="Helical" evidence="1">
    <location>
        <begin position="59"/>
        <end position="81"/>
    </location>
</feature>
<evidence type="ECO:0000256" key="1">
    <source>
        <dbReference type="SAM" id="Phobius"/>
    </source>
</evidence>
<evidence type="ECO:0000259" key="2">
    <source>
        <dbReference type="Pfam" id="PF05425"/>
    </source>
</evidence>
<proteinExistence type="predicted"/>
<reference evidence="3 4" key="1">
    <citation type="journal article" date="2014" name="World J. Microbiol. Biotechnol.">
        <title>Biodiversity and physiological characteristics of Antarctic and Arctic lichens-associated bacteria.</title>
        <authorList>
            <person name="Lee Y.M."/>
            <person name="Kim E.H."/>
            <person name="Lee H.K."/>
            <person name="Hong S.G."/>
        </authorList>
    </citation>
    <scope>NUCLEOTIDE SEQUENCE [LARGE SCALE GENOMIC DNA]</scope>
    <source>
        <strain evidence="3 4">PAMC 26569</strain>
    </source>
</reference>
<dbReference type="Proteomes" id="UP000500767">
    <property type="component" value="Chromosome"/>
</dbReference>
<evidence type="ECO:0000313" key="4">
    <source>
        <dbReference type="Proteomes" id="UP000500767"/>
    </source>
</evidence>
<feature type="domain" description="Copper resistance protein D" evidence="2">
    <location>
        <begin position="57"/>
        <end position="153"/>
    </location>
</feature>